<feature type="transmembrane region" description="Helical" evidence="1">
    <location>
        <begin position="194"/>
        <end position="211"/>
    </location>
</feature>
<proteinExistence type="predicted"/>
<evidence type="ECO:0000313" key="2">
    <source>
        <dbReference type="EMBL" id="QDV19184.1"/>
    </source>
</evidence>
<feature type="transmembrane region" description="Helical" evidence="1">
    <location>
        <begin position="22"/>
        <end position="43"/>
    </location>
</feature>
<evidence type="ECO:0000256" key="1">
    <source>
        <dbReference type="SAM" id="Phobius"/>
    </source>
</evidence>
<keyword evidence="1" id="KW-1133">Transmembrane helix</keyword>
<keyword evidence="1" id="KW-0812">Transmembrane</keyword>
<accession>A0A518FS73</accession>
<dbReference type="EMBL" id="CP036317">
    <property type="protein sequence ID" value="QDV19184.1"/>
    <property type="molecule type" value="Genomic_DNA"/>
</dbReference>
<feature type="transmembrane region" description="Helical" evidence="1">
    <location>
        <begin position="217"/>
        <end position="235"/>
    </location>
</feature>
<reference evidence="2 3" key="1">
    <citation type="submission" date="2019-02" db="EMBL/GenBank/DDBJ databases">
        <title>Deep-cultivation of Planctomycetes and their phenomic and genomic characterization uncovers novel biology.</title>
        <authorList>
            <person name="Wiegand S."/>
            <person name="Jogler M."/>
            <person name="Boedeker C."/>
            <person name="Pinto D."/>
            <person name="Vollmers J."/>
            <person name="Rivas-Marin E."/>
            <person name="Kohn T."/>
            <person name="Peeters S.H."/>
            <person name="Heuer A."/>
            <person name="Rast P."/>
            <person name="Oberbeckmann S."/>
            <person name="Bunk B."/>
            <person name="Jeske O."/>
            <person name="Meyerdierks A."/>
            <person name="Storesund J.E."/>
            <person name="Kallscheuer N."/>
            <person name="Luecker S."/>
            <person name="Lage O.M."/>
            <person name="Pohl T."/>
            <person name="Merkel B.J."/>
            <person name="Hornburger P."/>
            <person name="Mueller R.-W."/>
            <person name="Bruemmer F."/>
            <person name="Labrenz M."/>
            <person name="Spormann A.M."/>
            <person name="Op den Camp H."/>
            <person name="Overmann J."/>
            <person name="Amann R."/>
            <person name="Jetten M.S.M."/>
            <person name="Mascher T."/>
            <person name="Medema M.H."/>
            <person name="Devos D.P."/>
            <person name="Kaster A.-K."/>
            <person name="Ovreas L."/>
            <person name="Rohde M."/>
            <person name="Galperin M.Y."/>
            <person name="Jogler C."/>
        </authorList>
    </citation>
    <scope>NUCLEOTIDE SEQUENCE [LARGE SCALE GENOMIC DNA]</scope>
    <source>
        <strain evidence="2 3">Pan153</strain>
    </source>
</reference>
<feature type="transmembrane region" description="Helical" evidence="1">
    <location>
        <begin position="55"/>
        <end position="79"/>
    </location>
</feature>
<keyword evidence="1" id="KW-0472">Membrane</keyword>
<dbReference type="AlphaFoldDB" id="A0A518FS73"/>
<feature type="transmembrane region" description="Helical" evidence="1">
    <location>
        <begin position="256"/>
        <end position="273"/>
    </location>
</feature>
<organism evidence="2 3">
    <name type="scientific">Gimesia panareensis</name>
    <dbReference type="NCBI Taxonomy" id="2527978"/>
    <lineage>
        <taxon>Bacteria</taxon>
        <taxon>Pseudomonadati</taxon>
        <taxon>Planctomycetota</taxon>
        <taxon>Planctomycetia</taxon>
        <taxon>Planctomycetales</taxon>
        <taxon>Planctomycetaceae</taxon>
        <taxon>Gimesia</taxon>
    </lineage>
</organism>
<protein>
    <submittedName>
        <fullName evidence="2">Uncharacterized protein</fullName>
    </submittedName>
</protein>
<name>A0A518FS73_9PLAN</name>
<feature type="transmembrane region" description="Helical" evidence="1">
    <location>
        <begin position="285"/>
        <end position="303"/>
    </location>
</feature>
<gene>
    <name evidence="2" type="ORF">Pan153_38470</name>
</gene>
<sequence>MVAGGRTEGACRIFRLRKYYRNLGLCVLFFSLIIGIGMLWEIITEAPANQILKQMIFAGAICTFFVVISLYLIFSYYFASLTIQDNQLINQGILLQKELDLERVRQLRWIGGGAGIIKLKTLTEKSTIYLDNFVFEDRLWIVEHLRNQIPESIQEGWDLFCHRIAMPLRQYDPHALPVPDQDEILLTRKRWDRLLLPCILLTAVVGVIAAWKFGLPRLLTAPVLPTVLWLSLRFATPRQGMVAQNLNANPKQKSQLAFYGWFLLVSLFLLYLSRFVNFPWLDKSTFSSCVSLIAMCIVFWKSYQFGKAIEQKHREASKTSVQEWEAEQHNCE</sequence>
<evidence type="ECO:0000313" key="3">
    <source>
        <dbReference type="Proteomes" id="UP000320839"/>
    </source>
</evidence>
<dbReference type="Proteomes" id="UP000320839">
    <property type="component" value="Chromosome"/>
</dbReference>